<feature type="transmembrane region" description="Helical" evidence="1">
    <location>
        <begin position="12"/>
        <end position="30"/>
    </location>
</feature>
<name>A0A0V8DVJ0_LACLL</name>
<dbReference type="RefSeq" id="WP_058225009.1">
    <property type="nucleotide sequence ID" value="NZ_LKLS01000127.1"/>
</dbReference>
<feature type="transmembrane region" description="Helical" evidence="1">
    <location>
        <begin position="83"/>
        <end position="102"/>
    </location>
</feature>
<accession>A0A0V8DVJ0</accession>
<comment type="caution">
    <text evidence="2">The sequence shown here is derived from an EMBL/GenBank/DDBJ whole genome shotgun (WGS) entry which is preliminary data.</text>
</comment>
<feature type="transmembrane region" description="Helical" evidence="1">
    <location>
        <begin position="36"/>
        <end position="53"/>
    </location>
</feature>
<evidence type="ECO:0000313" key="3">
    <source>
        <dbReference type="Proteomes" id="UP000053612"/>
    </source>
</evidence>
<feature type="transmembrane region" description="Helical" evidence="1">
    <location>
        <begin position="58"/>
        <end position="77"/>
    </location>
</feature>
<keyword evidence="1" id="KW-0472">Membrane</keyword>
<evidence type="ECO:0000313" key="2">
    <source>
        <dbReference type="EMBL" id="KSU17627.1"/>
    </source>
</evidence>
<keyword evidence="1" id="KW-1133">Transmembrane helix</keyword>
<keyword evidence="1" id="KW-0812">Transmembrane</keyword>
<dbReference type="PATRIC" id="fig|1360.109.peg.2162"/>
<proteinExistence type="predicted"/>
<dbReference type="AlphaFoldDB" id="A0A0V8DVJ0"/>
<reference evidence="3" key="1">
    <citation type="submission" date="2015-10" db="EMBL/GenBank/DDBJ databases">
        <title>Draft Genome Sequences of 11 Lactococcus lactis subspecies cremoris strains.</title>
        <authorList>
            <person name="Wels M."/>
            <person name="Backus L."/>
            <person name="Boekhorst J."/>
            <person name="Dijkstra A."/>
            <person name="Beerthuizen M."/>
            <person name="Kelly W."/>
            <person name="Siezen R."/>
            <person name="Bachmann H."/>
            <person name="Van Hijum S."/>
        </authorList>
    </citation>
    <scope>NUCLEOTIDE SEQUENCE [LARGE SCALE GENOMIC DNA]</scope>
    <source>
        <strain evidence="3">LMG9449</strain>
    </source>
</reference>
<gene>
    <name evidence="2" type="ORF">LMG9449_1633</name>
</gene>
<organism evidence="2 3">
    <name type="scientific">Lactococcus lactis subsp. lactis</name>
    <name type="common">Streptococcus lactis</name>
    <dbReference type="NCBI Taxonomy" id="1360"/>
    <lineage>
        <taxon>Bacteria</taxon>
        <taxon>Bacillati</taxon>
        <taxon>Bacillota</taxon>
        <taxon>Bacilli</taxon>
        <taxon>Lactobacillales</taxon>
        <taxon>Streptococcaceae</taxon>
        <taxon>Lactococcus</taxon>
    </lineage>
</organism>
<protein>
    <recommendedName>
        <fullName evidence="4">GGDEF domain-containing protein</fullName>
    </recommendedName>
</protein>
<evidence type="ECO:0000256" key="1">
    <source>
        <dbReference type="SAM" id="Phobius"/>
    </source>
</evidence>
<dbReference type="Proteomes" id="UP000053612">
    <property type="component" value="Unassembled WGS sequence"/>
</dbReference>
<sequence length="281" mass="32931">MKHKIRSLTLEVTILLFIVFILAITTLVGFLDKYLMIPITVIILISIITGFFIDRIILVWLVTIVTFIGIAFVLNIGSQVNGIVKTLLLVIFPFFATMSSLIRIRILSRSTLINNRKLILRKMEKKNLITKTPTQVSLRKYYDKIVTQFSDSEQLVVLTLISLPYYEQREYADQNQLFKVLSDISVLLKDKRLPSERIFTFDNNEFIIVSLRMEEDEVNALNVETRKQLNDIYFMLNGKKHELRYQFASIKLDQQHPLNFDDVLKKLYRNLETDLIDEYLL</sequence>
<dbReference type="EMBL" id="LKLS01000127">
    <property type="protein sequence ID" value="KSU17627.1"/>
    <property type="molecule type" value="Genomic_DNA"/>
</dbReference>
<evidence type="ECO:0008006" key="4">
    <source>
        <dbReference type="Google" id="ProtNLM"/>
    </source>
</evidence>